<dbReference type="EMBL" id="KY290948">
    <property type="protein sequence ID" value="APU00617.1"/>
    <property type="molecule type" value="Genomic_DNA"/>
</dbReference>
<keyword evidence="1" id="KW-0426">Late protein</keyword>
<comment type="induction">
    <text evidence="1">Expressed in the late phase of the viral replicative cycle.</text>
</comment>
<evidence type="ECO:0000259" key="4">
    <source>
        <dbReference type="Pfam" id="PF22670"/>
    </source>
</evidence>
<keyword evidence="1" id="KW-1245">Viral tail assembly</keyword>
<proteinExistence type="evidence at transcript level"/>
<evidence type="ECO:0000313" key="5">
    <source>
        <dbReference type="EMBL" id="APU00617.1"/>
    </source>
</evidence>
<dbReference type="InterPro" id="IPR054430">
    <property type="entry name" value="Gp10_D3"/>
</dbReference>
<dbReference type="SUPFAM" id="SSF50017">
    <property type="entry name" value="gp9"/>
    <property type="match status" value="1"/>
</dbReference>
<keyword evidence="1" id="KW-1188">Viral release from host cell</keyword>
<name>A0A219Y9G3_9CAUD</name>
<evidence type="ECO:0000259" key="3">
    <source>
        <dbReference type="Pfam" id="PF21939"/>
    </source>
</evidence>
<evidence type="ECO:0000259" key="2">
    <source>
        <dbReference type="Pfam" id="PF07880"/>
    </source>
</evidence>
<comment type="subcellular location">
    <subcellularLocation>
        <location evidence="1">Virion</location>
    </subcellularLocation>
    <text evidence="1">Present in the baseplate.</text>
</comment>
<reference evidence="5 6" key="1">
    <citation type="journal article" date="2017" name="Sci. Rep.">
        <title>Characterization and diversity of phages infecting Aeromonas salmonicida subsp. salmonicida.</title>
        <authorList>
            <person name="Vincent A.T."/>
            <person name="Paquet V.E."/>
            <person name="Bernatchez A."/>
            <person name="Tremblay D.M."/>
            <person name="Moineau S."/>
            <person name="Charette S.J."/>
        </authorList>
    </citation>
    <scope>NUCLEOTIDE SEQUENCE [LARGE SCALE GENOMIC DNA]</scope>
</reference>
<feature type="disulfide bond" description="Interchain (with GP7); alternate" evidence="1">
    <location>
        <position position="557"/>
    </location>
</feature>
<protein>
    <recommendedName>
        <fullName evidence="1">Baseplate wedge protein gp10</fullName>
    </recommendedName>
</protein>
<dbReference type="Pfam" id="PF07880">
    <property type="entry name" value="T4_gp9_10_N"/>
    <property type="match status" value="1"/>
</dbReference>
<sequence length="604" mass="65737">MELIKIGQVVDDGQGDYLRRGGQKVNDNFTELFTQLGDGDRPFAAGAWKNHTVGVLTPKFGESWAINTSSGAISVNLPKGSVTDYNKAIKLRDVWSTWANQNVTLYAATGDTLKGSPLPRRLDKNLMDVELVYCAPGRWEYVENKRVDRITTSDLSTVAKREILVETDGQTDFPDVFGSSNYNIGNIEVYLRGNLLYYGSELSSNSNYGSIDPASPTGIIPLDGRSIRIRGIEILAGDTITFVTYMDGIASYRSSYNTRSVQVFSTTDSAKTSVAGEIWVGDIATKNSFSIEEIGIEMNNRINPNSLEVLINGILMSRAGDGDLPMFVCEGADGENQTDCQANGGNWVPSAIDYAMVLDDSGNVSQINFGNPFESGDMVTFRWFNNDIGTLLDWDGINGIKEKADQVYLNAEQQVTIQNGIEYTDFDNPSQKTAEVVPGVFTGRLDTIQMFFDSIYPIGTIYENANNPANPRDYMGLGVWKRYAEGKIVAGWTSNQADIEFSMNNNDLDSGGNPSHTAGGTYGAKSVELAPLNIPEISSTDKVLVSHPDGNIIIGGCLIDPDASGPGYTKYIESVLAVNKGNLSPANISILPPIITAYKWVRVG</sequence>
<dbReference type="InterPro" id="IPR053827">
    <property type="entry name" value="Gp10_C"/>
</dbReference>
<evidence type="ECO:0000313" key="6">
    <source>
        <dbReference type="Proteomes" id="UP000222894"/>
    </source>
</evidence>
<accession>A0A219Y9G3</accession>
<keyword evidence="1" id="KW-0946">Virion</keyword>
<dbReference type="Gene3D" id="1.20.5.960">
    <property type="entry name" value="Bacteriophage t4 gene product 9 (gp9)"/>
    <property type="match status" value="1"/>
</dbReference>
<organism evidence="5 6">
    <name type="scientific">Aeromonas phage 44RR2.8t.2</name>
    <dbReference type="NCBI Taxonomy" id="1932900"/>
    <lineage>
        <taxon>Viruses</taxon>
        <taxon>Duplodnaviria</taxon>
        <taxon>Heunggongvirae</taxon>
        <taxon>Uroviricota</taxon>
        <taxon>Caudoviricetes</taxon>
        <taxon>Pantevenvirales</taxon>
        <taxon>Straboviridae</taxon>
        <taxon>Biquartavirus</taxon>
        <taxon>Biquartavirus 44RR2</taxon>
    </lineage>
</organism>
<dbReference type="InterPro" id="IPR034695">
    <property type="entry name" value="BP10_T4"/>
</dbReference>
<feature type="domain" description="Baseplate structural protein Gp9/Gp10 N-terminal" evidence="2">
    <location>
        <begin position="3"/>
        <end position="146"/>
    </location>
</feature>
<keyword evidence="1" id="KW-1227">Viral tail protein</keyword>
<keyword evidence="1" id="KW-1015">Disulfide bond</keyword>
<evidence type="ECO:0000256" key="1">
    <source>
        <dbReference type="HAMAP-Rule" id="MF_04106"/>
    </source>
</evidence>
<dbReference type="Proteomes" id="UP000222894">
    <property type="component" value="Genome"/>
</dbReference>
<feature type="domain" description="Baseplate wedge protein gp10" evidence="4">
    <location>
        <begin position="269"/>
        <end position="386"/>
    </location>
</feature>
<dbReference type="Pfam" id="PF21939">
    <property type="entry name" value="Gp10_C"/>
    <property type="match status" value="1"/>
</dbReference>
<comment type="subunit">
    <text evidence="1">Homotrimer; disulfide-linked. Heteromultimer with gp7; a gp10 molecule is disulfide-linked to gp7 and the other two remaining gp10 molecules form a disulfide bond.</text>
</comment>
<dbReference type="HAMAP" id="MF_04106">
    <property type="entry name" value="BP10_T4"/>
    <property type="match status" value="1"/>
</dbReference>
<feature type="domain" description="Baseplate structural protein Gp10 C-terminal" evidence="3">
    <location>
        <begin position="451"/>
        <end position="603"/>
    </location>
</feature>
<comment type="similarity">
    <text evidence="1">Belongs to the T4likevirus baseplate wedge protein gp10 family.</text>
</comment>
<dbReference type="InterPro" id="IPR008987">
    <property type="entry name" value="Baseplate_struct_prot_Gp9/10_N"/>
</dbReference>
<feature type="disulfide bond" description="Interchain; alternate" evidence="1">
    <location>
        <position position="557"/>
    </location>
</feature>
<dbReference type="GO" id="GO:0098025">
    <property type="term" value="C:virus tail, baseplate"/>
    <property type="evidence" value="ECO:0007669"/>
    <property type="project" value="UniProtKB-UniRule"/>
</dbReference>
<dbReference type="InterPro" id="IPR036240">
    <property type="entry name" value="Gp9-like_sf"/>
</dbReference>
<comment type="function">
    <text evidence="1">Baseplate protein. Involved in the tail assembly.</text>
</comment>
<dbReference type="Pfam" id="PF22670">
    <property type="entry name" value="Gp10_D3"/>
    <property type="match status" value="1"/>
</dbReference>
<dbReference type="GO" id="GO:0019076">
    <property type="term" value="P:viral release from host cell"/>
    <property type="evidence" value="ECO:0007669"/>
    <property type="project" value="InterPro"/>
</dbReference>
<keyword evidence="1" id="KW-1226">Viral baseplate protein</keyword>
<dbReference type="GO" id="GO:0098003">
    <property type="term" value="P:viral tail assembly"/>
    <property type="evidence" value="ECO:0007669"/>
    <property type="project" value="UniProtKB-KW"/>
</dbReference>